<dbReference type="InterPro" id="IPR029028">
    <property type="entry name" value="Alpha/beta_knot_MTases"/>
</dbReference>
<dbReference type="PANTHER" id="PTHR42786">
    <property type="entry name" value="TRNA/RRNA METHYLTRANSFERASE"/>
    <property type="match status" value="1"/>
</dbReference>
<evidence type="ECO:0000313" key="8">
    <source>
        <dbReference type="Proteomes" id="UP000004491"/>
    </source>
</evidence>
<keyword evidence="2 5" id="KW-0489">Methyltransferase</keyword>
<dbReference type="Pfam" id="PF00588">
    <property type="entry name" value="SpoU_methylase"/>
    <property type="match status" value="1"/>
</dbReference>
<keyword evidence="4 5" id="KW-0949">S-adenosyl-L-methionine</keyword>
<dbReference type="SUPFAM" id="SSF75217">
    <property type="entry name" value="alpha/beta knot"/>
    <property type="match status" value="1"/>
</dbReference>
<dbReference type="GO" id="GO:0106339">
    <property type="term" value="F:tRNA (cytidine(32)-2'-O)-methyltransferase activity"/>
    <property type="evidence" value="ECO:0007669"/>
    <property type="project" value="RHEA"/>
</dbReference>
<comment type="similarity">
    <text evidence="1">Belongs to the class IV-like SAM-binding methyltransferase superfamily. RNA methyltransferase TrmH family.</text>
</comment>
<dbReference type="GO" id="GO:0160206">
    <property type="term" value="F:tRNA (cytidine(32)/uridine(32)-2'-O)-methyltransferase activity"/>
    <property type="evidence" value="ECO:0007669"/>
    <property type="project" value="UniProtKB-EC"/>
</dbReference>
<accession>G2DES1</accession>
<evidence type="ECO:0000256" key="3">
    <source>
        <dbReference type="ARBA" id="ARBA00022679"/>
    </source>
</evidence>
<comment type="catalytic activity">
    <reaction evidence="5">
        <text>uridine(32) in tRNA + S-adenosyl-L-methionine = 2'-O-methyluridine(32) in tRNA + S-adenosyl-L-homocysteine + H(+)</text>
        <dbReference type="Rhea" id="RHEA:42936"/>
        <dbReference type="Rhea" id="RHEA-COMP:10107"/>
        <dbReference type="Rhea" id="RHEA-COMP:10290"/>
        <dbReference type="ChEBI" id="CHEBI:15378"/>
        <dbReference type="ChEBI" id="CHEBI:57856"/>
        <dbReference type="ChEBI" id="CHEBI:59789"/>
        <dbReference type="ChEBI" id="CHEBI:65315"/>
        <dbReference type="ChEBI" id="CHEBI:74478"/>
        <dbReference type="EC" id="2.1.1.200"/>
    </reaction>
</comment>
<dbReference type="GO" id="GO:0003723">
    <property type="term" value="F:RNA binding"/>
    <property type="evidence" value="ECO:0007669"/>
    <property type="project" value="InterPro"/>
</dbReference>
<comment type="function">
    <text evidence="5">Catalyzes the formation of 2'O-methylated cytidine (Cm32) or 2'O-methylated uridine (Um32) at position 32 in tRNA.</text>
</comment>
<keyword evidence="5" id="KW-0819">tRNA processing</keyword>
<evidence type="ECO:0000256" key="4">
    <source>
        <dbReference type="ARBA" id="ARBA00022691"/>
    </source>
</evidence>
<keyword evidence="5" id="KW-0963">Cytoplasm</keyword>
<comment type="subunit">
    <text evidence="5">Homodimer.</text>
</comment>
<evidence type="ECO:0000259" key="6">
    <source>
        <dbReference type="Pfam" id="PF00588"/>
    </source>
</evidence>
<dbReference type="FunFam" id="3.40.1280.10:FF:000006">
    <property type="entry name" value="Uncharacterized tRNA/rRNA methyltransferase HI_0380"/>
    <property type="match status" value="1"/>
</dbReference>
<evidence type="ECO:0000313" key="7">
    <source>
        <dbReference type="EMBL" id="EGV50868.1"/>
    </source>
</evidence>
<evidence type="ECO:0000256" key="2">
    <source>
        <dbReference type="ARBA" id="ARBA00022603"/>
    </source>
</evidence>
<dbReference type="GO" id="GO:0005829">
    <property type="term" value="C:cytosol"/>
    <property type="evidence" value="ECO:0007669"/>
    <property type="project" value="TreeGrafter"/>
</dbReference>
<dbReference type="PANTHER" id="PTHR42786:SF2">
    <property type="entry name" value="TRNA (CYTIDINE_URIDINE-2'-O-)-METHYLTRANSFERASE TRMJ"/>
    <property type="match status" value="1"/>
</dbReference>
<dbReference type="GO" id="GO:0002128">
    <property type="term" value="P:tRNA nucleoside ribose methylation"/>
    <property type="evidence" value="ECO:0007669"/>
    <property type="project" value="TreeGrafter"/>
</dbReference>
<dbReference type="Gene3D" id="1.10.8.590">
    <property type="match status" value="1"/>
</dbReference>
<evidence type="ECO:0000256" key="1">
    <source>
        <dbReference type="ARBA" id="ARBA00007228"/>
    </source>
</evidence>
<dbReference type="EC" id="2.1.1.200" evidence="5"/>
<gene>
    <name evidence="5 7" type="primary">trmJ</name>
    <name evidence="7" type="ORF">Rifp1Sym_cf00030</name>
</gene>
<comment type="catalytic activity">
    <reaction evidence="5">
        <text>cytidine(32) in tRNA + S-adenosyl-L-methionine = 2'-O-methylcytidine(32) in tRNA + S-adenosyl-L-homocysteine + H(+)</text>
        <dbReference type="Rhea" id="RHEA:42932"/>
        <dbReference type="Rhea" id="RHEA-COMP:10288"/>
        <dbReference type="Rhea" id="RHEA-COMP:10289"/>
        <dbReference type="ChEBI" id="CHEBI:15378"/>
        <dbReference type="ChEBI" id="CHEBI:57856"/>
        <dbReference type="ChEBI" id="CHEBI:59789"/>
        <dbReference type="ChEBI" id="CHEBI:74495"/>
        <dbReference type="ChEBI" id="CHEBI:82748"/>
        <dbReference type="EC" id="2.1.1.200"/>
    </reaction>
</comment>
<dbReference type="InterPro" id="IPR004384">
    <property type="entry name" value="RNA_MeTrfase_TrmJ/LasT"/>
</dbReference>
<dbReference type="Gene3D" id="3.40.1280.10">
    <property type="match status" value="1"/>
</dbReference>
<dbReference type="NCBIfam" id="TIGR00050">
    <property type="entry name" value="rRNA_methyl_1"/>
    <property type="match status" value="1"/>
</dbReference>
<proteinExistence type="inferred from homology"/>
<dbReference type="PIRSF" id="PIRSF004808">
    <property type="entry name" value="LasT"/>
    <property type="match status" value="1"/>
</dbReference>
<keyword evidence="8" id="KW-1185">Reference proteome</keyword>
<protein>
    <recommendedName>
        <fullName evidence="5">tRNA (cytidine/uridine-2'-O-)-methyltransferase TrmJ</fullName>
        <ecNumber evidence="5">2.1.1.200</ecNumber>
    </recommendedName>
    <alternativeName>
        <fullName evidence="5">tRNA (cytidine(32)/uridine(32)-2'-O)-methyltransferase</fullName>
    </alternativeName>
    <alternativeName>
        <fullName evidence="5">tRNA Cm32/Um32 methyltransferase</fullName>
    </alternativeName>
</protein>
<keyword evidence="3 7" id="KW-0808">Transferase</keyword>
<organism evidence="7 8">
    <name type="scientific">endosymbiont of Riftia pachyptila</name>
    <name type="common">vent Ph05</name>
    <dbReference type="NCBI Taxonomy" id="1048808"/>
    <lineage>
        <taxon>Bacteria</taxon>
        <taxon>Pseudomonadati</taxon>
        <taxon>Pseudomonadota</taxon>
        <taxon>Gammaproteobacteria</taxon>
        <taxon>sulfur-oxidizing symbionts</taxon>
    </lineage>
</organism>
<name>G2DES1_9GAMM</name>
<reference evidence="7" key="1">
    <citation type="journal article" date="2011" name="ISME J.">
        <title>The endosymbionts of the deep-sea tubeworms Riftia pachyptila and Tevnia jerichonana share an identical physiology as revealed by proteogenomic analyses.</title>
        <authorList>
            <person name="Gardebrecht A."/>
            <person name="Markert S."/>
            <person name="Felbeck H."/>
            <person name="Thuermer A."/>
            <person name="Albrecht D."/>
            <person name="Wollherr A."/>
            <person name="Kabisch J."/>
            <person name="Lehmann R."/>
            <person name="Daniel R."/>
            <person name="Liesegang H."/>
            <person name="Hecker M."/>
            <person name="Sievert S.M."/>
            <person name="Schweder T."/>
        </authorList>
    </citation>
    <scope>NUCLEOTIDE SEQUENCE [LARGE SCALE GENOMIC DNA]</scope>
</reference>
<dbReference type="Proteomes" id="UP000004491">
    <property type="component" value="Unassembled WGS sequence"/>
</dbReference>
<dbReference type="InterPro" id="IPR001537">
    <property type="entry name" value="SpoU_MeTrfase"/>
</dbReference>
<dbReference type="InterPro" id="IPR029026">
    <property type="entry name" value="tRNA_m1G_MTases_N"/>
</dbReference>
<feature type="domain" description="tRNA/rRNA methyltransferase SpoU type" evidence="6">
    <location>
        <begin position="11"/>
        <end position="160"/>
    </location>
</feature>
<sequence length="247" mass="27043">MVGCRAMLKNIRIVLVETSHPGNIGAVARAMKNMCLSRLCLVAPKRYPSEEAVARASGAQDLLDAAEIFDDLDSALQGCRLVIGTSARERSVAWAVLNPRECGGQVIEEAAVGEVALVFGRENSGLSNEELDRCNLLVHIPTNSDYSSLNLGAAVQLLAYEVYLASLEEADKPLRAPREVASAEMLEGFHTHLAQALEDIGFADPRQSDKLLRRLRALFHRARPDRDEINILRGILSAAQGRKSMRR</sequence>
<dbReference type="PATRIC" id="fig|1048808.3.peg.2120"/>
<comment type="subcellular location">
    <subcellularLocation>
        <location evidence="5">Cytoplasm</location>
    </subcellularLocation>
</comment>
<dbReference type="AlphaFoldDB" id="G2DES1"/>
<comment type="caution">
    <text evidence="7">The sequence shown here is derived from an EMBL/GenBank/DDBJ whole genome shotgun (WGS) entry which is preliminary data.</text>
</comment>
<evidence type="ECO:0000256" key="5">
    <source>
        <dbReference type="RuleBase" id="RU362024"/>
    </source>
</evidence>
<dbReference type="EMBL" id="AFOC01000059">
    <property type="protein sequence ID" value="EGV50868.1"/>
    <property type="molecule type" value="Genomic_DNA"/>
</dbReference>
<dbReference type="CDD" id="cd18093">
    <property type="entry name" value="SpoU-like_TrmJ"/>
    <property type="match status" value="1"/>
</dbReference>